<dbReference type="Pfam" id="PF04170">
    <property type="entry name" value="NlpE"/>
    <property type="match status" value="1"/>
</dbReference>
<sequence length="143" mass="15646">MKNFLLLPVLPLLFCAASCTTERPSEPVAAVQEATAEVVEQTAAVVGTWQGSIPCADCPGITYTLQLFPDHTYQETMVYQEREVEPVEQAGTWKVDASGTLRLQSPDSEGASAFKVMPDALVLLGGEGNTVEERYRLKRINKK</sequence>
<proteinExistence type="predicted"/>
<dbReference type="KEGG" id="pact:CA264_10960"/>
<protein>
    <submittedName>
        <fullName evidence="1">Copper homeostasis protein</fullName>
    </submittedName>
</protein>
<dbReference type="EMBL" id="CP021235">
    <property type="protein sequence ID" value="ARS35914.1"/>
    <property type="molecule type" value="Genomic_DNA"/>
</dbReference>
<dbReference type="InterPro" id="IPR007298">
    <property type="entry name" value="Cu-R_lipoprotein_NlpE"/>
</dbReference>
<reference evidence="2" key="1">
    <citation type="submission" date="2017-05" db="EMBL/GenBank/DDBJ databases">
        <authorList>
            <person name="Ray J."/>
            <person name="Price M."/>
            <person name="Deutschbauer A."/>
        </authorList>
    </citation>
    <scope>NUCLEOTIDE SEQUENCE [LARGE SCALE GENOMIC DNA]</scope>
    <source>
        <strain evidence="2">DSM 19842</strain>
    </source>
</reference>
<dbReference type="AlphaFoldDB" id="A0A1X9YSW6"/>
<dbReference type="OrthoDB" id="5348860at2"/>
<evidence type="ECO:0000313" key="2">
    <source>
        <dbReference type="Proteomes" id="UP000266292"/>
    </source>
</evidence>
<name>A0A1X9YSW6_9BACT</name>
<accession>A0A1X9YSW6</accession>
<keyword evidence="2" id="KW-1185">Reference proteome</keyword>
<evidence type="ECO:0000313" key="1">
    <source>
        <dbReference type="EMBL" id="ARS35914.1"/>
    </source>
</evidence>
<dbReference type="RefSeq" id="WP_025607126.1">
    <property type="nucleotide sequence ID" value="NZ_CP021235.1"/>
</dbReference>
<dbReference type="Proteomes" id="UP000266292">
    <property type="component" value="Chromosome"/>
</dbReference>
<gene>
    <name evidence="1" type="ORF">CA264_10960</name>
</gene>
<organism evidence="1 2">
    <name type="scientific">Pontibacter actiniarum</name>
    <dbReference type="NCBI Taxonomy" id="323450"/>
    <lineage>
        <taxon>Bacteria</taxon>
        <taxon>Pseudomonadati</taxon>
        <taxon>Bacteroidota</taxon>
        <taxon>Cytophagia</taxon>
        <taxon>Cytophagales</taxon>
        <taxon>Hymenobacteraceae</taxon>
        <taxon>Pontibacter</taxon>
    </lineage>
</organism>
<dbReference type="Gene3D" id="2.40.128.640">
    <property type="match status" value="1"/>
</dbReference>